<feature type="transmembrane region" description="Helical" evidence="1">
    <location>
        <begin position="221"/>
        <end position="241"/>
    </location>
</feature>
<evidence type="ECO:0000256" key="1">
    <source>
        <dbReference type="SAM" id="Phobius"/>
    </source>
</evidence>
<sequence>MYFQKMCDTLFYRNKNIKKVLVKTMKTSFHEDRWVGLFLSFIGGAMDSYTYIHYDAFASAQTGNIVLAIIQAFDGEWGSVGKKMLSTLFFFLGILLAKFLIDYFKKKQLHFWRLFVLYFETLIFFLVSLTFLNHQTSLVTIIIAFTAAIQWISFDKINGLTYTNLFTTGNLKGVATNLYDFLVTGTIEAKKKFIHFLLVVLAFVSGAILSVLLYRLVGAKAILLVSGLFLSLSLSETYLIWRFFRHEQI</sequence>
<feature type="transmembrane region" description="Helical" evidence="1">
    <location>
        <begin position="111"/>
        <end position="131"/>
    </location>
</feature>
<evidence type="ECO:0008006" key="4">
    <source>
        <dbReference type="Google" id="ProtNLM"/>
    </source>
</evidence>
<dbReference type="PATRIC" id="fig|1158610.3.peg.199"/>
<comment type="caution">
    <text evidence="2">The sequence shown here is derived from an EMBL/GenBank/DDBJ whole genome shotgun (WGS) entry which is preliminary data.</text>
</comment>
<evidence type="ECO:0000313" key="3">
    <source>
        <dbReference type="Proteomes" id="UP000013785"/>
    </source>
</evidence>
<dbReference type="Pfam" id="PF06912">
    <property type="entry name" value="DUF1275"/>
    <property type="match status" value="1"/>
</dbReference>
<dbReference type="AlphaFoldDB" id="R3X508"/>
<organism evidence="2 3">
    <name type="scientific">Enterococcus phoeniculicola ATCC BAA-412</name>
    <dbReference type="NCBI Taxonomy" id="1158610"/>
    <lineage>
        <taxon>Bacteria</taxon>
        <taxon>Bacillati</taxon>
        <taxon>Bacillota</taxon>
        <taxon>Bacilli</taxon>
        <taxon>Lactobacillales</taxon>
        <taxon>Enterococcaceae</taxon>
        <taxon>Enterococcus</taxon>
    </lineage>
</organism>
<dbReference type="eggNOG" id="COG3619">
    <property type="taxonomic scope" value="Bacteria"/>
</dbReference>
<feature type="transmembrane region" description="Helical" evidence="1">
    <location>
        <begin position="137"/>
        <end position="154"/>
    </location>
</feature>
<keyword evidence="1" id="KW-1133">Transmembrane helix</keyword>
<dbReference type="Proteomes" id="UP000013785">
    <property type="component" value="Unassembled WGS sequence"/>
</dbReference>
<proteinExistence type="predicted"/>
<feature type="transmembrane region" description="Helical" evidence="1">
    <location>
        <begin position="34"/>
        <end position="52"/>
    </location>
</feature>
<dbReference type="STRING" id="154621.RV11_GL001367"/>
<accession>R3X508</accession>
<keyword evidence="1" id="KW-0472">Membrane</keyword>
<dbReference type="InterPro" id="IPR010699">
    <property type="entry name" value="DUF1275"/>
</dbReference>
<dbReference type="PANTHER" id="PTHR37314:SF4">
    <property type="entry name" value="UPF0700 TRANSMEMBRANE PROTEIN YOAK"/>
    <property type="match status" value="1"/>
</dbReference>
<gene>
    <name evidence="2" type="ORF">UC3_00220</name>
</gene>
<feature type="transmembrane region" description="Helical" evidence="1">
    <location>
        <begin position="193"/>
        <end position="215"/>
    </location>
</feature>
<dbReference type="PANTHER" id="PTHR37314">
    <property type="entry name" value="SLR0142 PROTEIN"/>
    <property type="match status" value="1"/>
</dbReference>
<feature type="transmembrane region" description="Helical" evidence="1">
    <location>
        <begin position="84"/>
        <end position="104"/>
    </location>
</feature>
<name>R3X508_9ENTE</name>
<reference evidence="2 3" key="1">
    <citation type="submission" date="2013-02" db="EMBL/GenBank/DDBJ databases">
        <title>The Genome Sequence of Enterococcus phoeniculicola BAA-412.</title>
        <authorList>
            <consortium name="The Broad Institute Genome Sequencing Platform"/>
            <consortium name="The Broad Institute Genome Sequencing Center for Infectious Disease"/>
            <person name="Earl A.M."/>
            <person name="Gilmore M.S."/>
            <person name="Lebreton F."/>
            <person name="Walker B."/>
            <person name="Young S.K."/>
            <person name="Zeng Q."/>
            <person name="Gargeya S."/>
            <person name="Fitzgerald M."/>
            <person name="Haas B."/>
            <person name="Abouelleil A."/>
            <person name="Alvarado L."/>
            <person name="Arachchi H.M."/>
            <person name="Berlin A.M."/>
            <person name="Chapman S.B."/>
            <person name="Dewar J."/>
            <person name="Goldberg J."/>
            <person name="Griggs A."/>
            <person name="Gujja S."/>
            <person name="Hansen M."/>
            <person name="Howarth C."/>
            <person name="Imamovic A."/>
            <person name="Larimer J."/>
            <person name="McCowan C."/>
            <person name="Murphy C."/>
            <person name="Neiman D."/>
            <person name="Pearson M."/>
            <person name="Priest M."/>
            <person name="Roberts A."/>
            <person name="Saif S."/>
            <person name="Shea T."/>
            <person name="Sisk P."/>
            <person name="Sykes S."/>
            <person name="Wortman J."/>
            <person name="Nusbaum C."/>
            <person name="Birren B."/>
        </authorList>
    </citation>
    <scope>NUCLEOTIDE SEQUENCE [LARGE SCALE GENOMIC DNA]</scope>
    <source>
        <strain evidence="2 3">ATCC BAA-412</strain>
    </source>
</reference>
<dbReference type="HOGENOM" id="CLU_079303_0_0_9"/>
<dbReference type="EMBL" id="AJAT01000006">
    <property type="protein sequence ID" value="EOL49125.1"/>
    <property type="molecule type" value="Genomic_DNA"/>
</dbReference>
<protein>
    <recommendedName>
        <fullName evidence="4">DUF1275 domain-containing protein</fullName>
    </recommendedName>
</protein>
<keyword evidence="3" id="KW-1185">Reference proteome</keyword>
<evidence type="ECO:0000313" key="2">
    <source>
        <dbReference type="EMBL" id="EOL49125.1"/>
    </source>
</evidence>
<keyword evidence="1" id="KW-0812">Transmembrane</keyword>